<evidence type="ECO:0000313" key="10">
    <source>
        <dbReference type="Proteomes" id="UP000013783"/>
    </source>
</evidence>
<dbReference type="SUPFAM" id="SSF52172">
    <property type="entry name" value="CheY-like"/>
    <property type="match status" value="1"/>
</dbReference>
<dbReference type="PANTHER" id="PTHR43214">
    <property type="entry name" value="TWO-COMPONENT RESPONSE REGULATOR"/>
    <property type="match status" value="1"/>
</dbReference>
<evidence type="ECO:0000256" key="1">
    <source>
        <dbReference type="ARBA" id="ARBA00022553"/>
    </source>
</evidence>
<dbReference type="PATRIC" id="fig|1158601.3.peg.1890"/>
<evidence type="ECO:0000256" key="4">
    <source>
        <dbReference type="ARBA" id="ARBA00023163"/>
    </source>
</evidence>
<dbReference type="AlphaFoldDB" id="R2RP94"/>
<feature type="domain" description="Response regulatory" evidence="7">
    <location>
        <begin position="3"/>
        <end position="119"/>
    </location>
</feature>
<dbReference type="eggNOG" id="COG2197">
    <property type="taxonomic scope" value="Bacteria"/>
</dbReference>
<dbReference type="InterPro" id="IPR016032">
    <property type="entry name" value="Sig_transdc_resp-reg_C-effctor"/>
</dbReference>
<dbReference type="InterPro" id="IPR001789">
    <property type="entry name" value="Sig_transdc_resp-reg_receiver"/>
</dbReference>
<keyword evidence="2" id="KW-0805">Transcription regulation</keyword>
<dbReference type="Proteomes" id="UP000013783">
    <property type="component" value="Unassembled WGS sequence"/>
</dbReference>
<dbReference type="SMART" id="SM00448">
    <property type="entry name" value="REC"/>
    <property type="match status" value="1"/>
</dbReference>
<dbReference type="EMBL" id="ASWA01000004">
    <property type="protein sequence ID" value="EOT64302.1"/>
    <property type="molecule type" value="Genomic_DNA"/>
</dbReference>
<evidence type="ECO:0008006" key="12">
    <source>
        <dbReference type="Google" id="ProtNLM"/>
    </source>
</evidence>
<evidence type="ECO:0000256" key="3">
    <source>
        <dbReference type="ARBA" id="ARBA00023125"/>
    </source>
</evidence>
<evidence type="ECO:0000259" key="7">
    <source>
        <dbReference type="PROSITE" id="PS50110"/>
    </source>
</evidence>
<dbReference type="InterPro" id="IPR039420">
    <property type="entry name" value="WalR-like"/>
</dbReference>
<name>R2RP94_9ENTE</name>
<evidence type="ECO:0000313" key="9">
    <source>
        <dbReference type="EMBL" id="EOT64302.1"/>
    </source>
</evidence>
<organism evidence="8 10">
    <name type="scientific">Enterococcus malodoratus ATCC 43197</name>
    <dbReference type="NCBI Taxonomy" id="1158601"/>
    <lineage>
        <taxon>Bacteria</taxon>
        <taxon>Bacillati</taxon>
        <taxon>Bacillota</taxon>
        <taxon>Bacilli</taxon>
        <taxon>Lactobacillales</taxon>
        <taxon>Enterococcaceae</taxon>
        <taxon>Enterococcus</taxon>
    </lineage>
</organism>
<dbReference type="Pfam" id="PF00072">
    <property type="entry name" value="Response_reg"/>
    <property type="match status" value="1"/>
</dbReference>
<keyword evidence="4" id="KW-0804">Transcription</keyword>
<dbReference type="InterPro" id="IPR011006">
    <property type="entry name" value="CheY-like_superfamily"/>
</dbReference>
<dbReference type="OrthoDB" id="9780153at2"/>
<dbReference type="GO" id="GO:0006355">
    <property type="term" value="P:regulation of DNA-templated transcription"/>
    <property type="evidence" value="ECO:0007669"/>
    <property type="project" value="InterPro"/>
</dbReference>
<accession>R2RP94</accession>
<keyword evidence="1 5" id="KW-0597">Phosphoprotein</keyword>
<dbReference type="STRING" id="71451.RV07_GL002519"/>
<evidence type="ECO:0000313" key="11">
    <source>
        <dbReference type="Proteomes" id="UP000014148"/>
    </source>
</evidence>
<dbReference type="PANTHER" id="PTHR43214:SF40">
    <property type="entry name" value="TRANSCRIPTIONAL REGULATORY PROTEIN LNRK"/>
    <property type="match status" value="1"/>
</dbReference>
<feature type="domain" description="HTH luxR-type" evidence="6">
    <location>
        <begin position="143"/>
        <end position="208"/>
    </location>
</feature>
<proteinExistence type="predicted"/>
<protein>
    <recommendedName>
        <fullName evidence="12">LuxR family DNA-binding response regulator</fullName>
    </recommendedName>
</protein>
<dbReference type="InterPro" id="IPR000792">
    <property type="entry name" value="Tscrpt_reg_LuxR_C"/>
</dbReference>
<sequence length="212" mass="23732">MIRVAVVDDDRLVTESLSTILESTGEIKVVGSAYSANEAVSLYLKEKPDVLLTDIRMGENTGIDAAKEIFKHHPEAAILLLTTFSDDNYIREALSIGIKGYLIKQDLASILPAIKAVNNGQSVFGTEIVGKLNTFLREGRSAFNEHEYPLSERERSILLQVANGKNNKEIAKELFLSEGTVRNNISQLLEKLEVRDRTQLAIFYYKNYQQPV</sequence>
<evidence type="ECO:0000259" key="6">
    <source>
        <dbReference type="PROSITE" id="PS50043"/>
    </source>
</evidence>
<dbReference type="GO" id="GO:0003677">
    <property type="term" value="F:DNA binding"/>
    <property type="evidence" value="ECO:0007669"/>
    <property type="project" value="UniProtKB-KW"/>
</dbReference>
<evidence type="ECO:0000313" key="8">
    <source>
        <dbReference type="EMBL" id="EOH77834.1"/>
    </source>
</evidence>
<dbReference type="CDD" id="cd06170">
    <property type="entry name" value="LuxR_C_like"/>
    <property type="match status" value="1"/>
</dbReference>
<dbReference type="PRINTS" id="PR00038">
    <property type="entry name" value="HTHLUXR"/>
</dbReference>
<dbReference type="EMBL" id="AJAK01000014">
    <property type="protein sequence ID" value="EOH77834.1"/>
    <property type="molecule type" value="Genomic_DNA"/>
</dbReference>
<evidence type="ECO:0000256" key="5">
    <source>
        <dbReference type="PROSITE-ProRule" id="PRU00169"/>
    </source>
</evidence>
<dbReference type="PROSITE" id="PS50110">
    <property type="entry name" value="RESPONSE_REGULATORY"/>
    <property type="match status" value="1"/>
</dbReference>
<keyword evidence="11" id="KW-1185">Reference proteome</keyword>
<dbReference type="PROSITE" id="PS50043">
    <property type="entry name" value="HTH_LUXR_2"/>
    <property type="match status" value="1"/>
</dbReference>
<reference evidence="8 10" key="1">
    <citation type="submission" date="2013-02" db="EMBL/GenBank/DDBJ databases">
        <title>The Genome Sequence of Enterococcus malodoratus ATCC_43197.</title>
        <authorList>
            <consortium name="The Broad Institute Genome Sequencing Platform"/>
            <consortium name="The Broad Institute Genome Sequencing Center for Infectious Disease"/>
            <person name="Earl A.M."/>
            <person name="Gilmore M.S."/>
            <person name="Lebreton F."/>
            <person name="Walker B."/>
            <person name="Young S.K."/>
            <person name="Zeng Q."/>
            <person name="Gargeya S."/>
            <person name="Fitzgerald M."/>
            <person name="Haas B."/>
            <person name="Abouelleil A."/>
            <person name="Alvarado L."/>
            <person name="Arachchi H.M."/>
            <person name="Berlin A.M."/>
            <person name="Chapman S.B."/>
            <person name="Dewar J."/>
            <person name="Goldberg J."/>
            <person name="Griggs A."/>
            <person name="Gujja S."/>
            <person name="Hansen M."/>
            <person name="Howarth C."/>
            <person name="Imamovic A."/>
            <person name="Larimer J."/>
            <person name="McCowan C."/>
            <person name="Murphy C."/>
            <person name="Neiman D."/>
            <person name="Pearson M."/>
            <person name="Priest M."/>
            <person name="Roberts A."/>
            <person name="Saif S."/>
            <person name="Shea T."/>
            <person name="Sisk P."/>
            <person name="Sykes S."/>
            <person name="Wortman J."/>
            <person name="Nusbaum C."/>
            <person name="Birren B."/>
        </authorList>
    </citation>
    <scope>NUCLEOTIDE SEQUENCE [LARGE SCALE GENOMIC DNA]</scope>
    <source>
        <strain evidence="8 10">ATCC 43197</strain>
    </source>
</reference>
<keyword evidence="3" id="KW-0238">DNA-binding</keyword>
<dbReference type="SMART" id="SM00421">
    <property type="entry name" value="HTH_LUXR"/>
    <property type="match status" value="1"/>
</dbReference>
<evidence type="ECO:0000256" key="2">
    <source>
        <dbReference type="ARBA" id="ARBA00023015"/>
    </source>
</evidence>
<dbReference type="Proteomes" id="UP000014148">
    <property type="component" value="Unassembled WGS sequence"/>
</dbReference>
<feature type="modified residue" description="4-aspartylphosphate" evidence="5">
    <location>
        <position position="54"/>
    </location>
</feature>
<dbReference type="RefSeq" id="WP_010740757.1">
    <property type="nucleotide sequence ID" value="NZ_KB946250.1"/>
</dbReference>
<comment type="caution">
    <text evidence="8">The sequence shown here is derived from an EMBL/GenBank/DDBJ whole genome shotgun (WGS) entry which is preliminary data.</text>
</comment>
<dbReference type="GO" id="GO:0000160">
    <property type="term" value="P:phosphorelay signal transduction system"/>
    <property type="evidence" value="ECO:0007669"/>
    <property type="project" value="InterPro"/>
</dbReference>
<dbReference type="SUPFAM" id="SSF46894">
    <property type="entry name" value="C-terminal effector domain of the bipartite response regulators"/>
    <property type="match status" value="1"/>
</dbReference>
<gene>
    <name evidence="9" type="ORF">I585_03499</name>
    <name evidence="8" type="ORF">UAI_01921</name>
</gene>
<dbReference type="Pfam" id="PF00196">
    <property type="entry name" value="GerE"/>
    <property type="match status" value="1"/>
</dbReference>
<dbReference type="Gene3D" id="3.40.50.2300">
    <property type="match status" value="1"/>
</dbReference>
<dbReference type="CDD" id="cd17535">
    <property type="entry name" value="REC_NarL-like"/>
    <property type="match status" value="1"/>
</dbReference>
<reference evidence="9 11" key="2">
    <citation type="submission" date="2013-03" db="EMBL/GenBank/DDBJ databases">
        <title>The Genome Sequence of Enterococcus malodoratus ATCC_43197 (PacBio/Illumina hybrid assembly).</title>
        <authorList>
            <consortium name="The Broad Institute Genomics Platform"/>
            <consortium name="The Broad Institute Genome Sequencing Center for Infectious Disease"/>
            <person name="Earl A."/>
            <person name="Russ C."/>
            <person name="Gilmore M."/>
            <person name="Surin D."/>
            <person name="Walker B."/>
            <person name="Young S."/>
            <person name="Zeng Q."/>
            <person name="Gargeya S."/>
            <person name="Fitzgerald M."/>
            <person name="Haas B."/>
            <person name="Abouelleil A."/>
            <person name="Allen A.W."/>
            <person name="Alvarado L."/>
            <person name="Arachchi H.M."/>
            <person name="Berlin A.M."/>
            <person name="Chapman S.B."/>
            <person name="Gainer-Dewar J."/>
            <person name="Goldberg J."/>
            <person name="Griggs A."/>
            <person name="Gujja S."/>
            <person name="Hansen M."/>
            <person name="Howarth C."/>
            <person name="Imamovic A."/>
            <person name="Ireland A."/>
            <person name="Larimer J."/>
            <person name="McCowan C."/>
            <person name="Murphy C."/>
            <person name="Pearson M."/>
            <person name="Poon T.W."/>
            <person name="Priest M."/>
            <person name="Roberts A."/>
            <person name="Saif S."/>
            <person name="Shea T."/>
            <person name="Sisk P."/>
            <person name="Sykes S."/>
            <person name="Wortman J."/>
            <person name="Nusbaum C."/>
            <person name="Birren B."/>
        </authorList>
    </citation>
    <scope>NUCLEOTIDE SEQUENCE [LARGE SCALE GENOMIC DNA]</scope>
    <source>
        <strain evidence="9 11">ATCC 43197</strain>
    </source>
</reference>
<dbReference type="InterPro" id="IPR058245">
    <property type="entry name" value="NreC/VraR/RcsB-like_REC"/>
</dbReference>